<reference evidence="1 2" key="1">
    <citation type="submission" date="2021-03" db="EMBL/GenBank/DDBJ databases">
        <title>Tianweitania aestuarii sp. nov., isolated from a tidal flat.</title>
        <authorList>
            <person name="Park S."/>
            <person name="Yoon J.-H."/>
        </authorList>
    </citation>
    <scope>NUCLEOTIDE SEQUENCE [LARGE SCALE GENOMIC DNA]</scope>
    <source>
        <strain evidence="1 2">BSSL-BM11</strain>
    </source>
</reference>
<dbReference type="RefSeq" id="WP_213985118.1">
    <property type="nucleotide sequence ID" value="NZ_JAFMNX010000003.1"/>
</dbReference>
<accession>A0ABS5RWM8</accession>
<dbReference type="Proteomes" id="UP001297272">
    <property type="component" value="Unassembled WGS sequence"/>
</dbReference>
<comment type="caution">
    <text evidence="1">The sequence shown here is derived from an EMBL/GenBank/DDBJ whole genome shotgun (WGS) entry which is preliminary data.</text>
</comment>
<dbReference type="EMBL" id="JAFMNX010000003">
    <property type="protein sequence ID" value="MBS9721458.1"/>
    <property type="molecule type" value="Genomic_DNA"/>
</dbReference>
<name>A0ABS5RWM8_9HYPH</name>
<proteinExistence type="predicted"/>
<sequence length="304" mass="34383">MIRFQRLAPIPLNSWLVDQGIPHTHQRYRLRVWREVHGALGPLRDELIAYVQEALDDARRRIRSGFQDDLSPFNDPAHDPAAHYPAMLNRISLQGYLGETLGVLAVEHFGAVGHADWMVPALLFRFHDQEFQHLDLINERILAGEAYDPDAEKEKRPGRTGDDGLAFRIDANGVITDILTLEAKCLTVSNTAIMKDAHEKLMVGGNRPSGVRELINLLTEYDTPQAQAWQQALLQFYRDGFRTAARHDGLAYAVGHSPKQPAERIAWLPPEAPHPAYTIQRNLEAMEFQFENLDAVVDILYRGA</sequence>
<evidence type="ECO:0000313" key="1">
    <source>
        <dbReference type="EMBL" id="MBS9721458.1"/>
    </source>
</evidence>
<gene>
    <name evidence="1" type="ORF">JYU29_12260</name>
</gene>
<protein>
    <submittedName>
        <fullName evidence="1">Uncharacterized protein</fullName>
    </submittedName>
</protein>
<organism evidence="1 2">
    <name type="scientific">Tianweitania aestuarii</name>
    <dbReference type="NCBI Taxonomy" id="2814886"/>
    <lineage>
        <taxon>Bacteria</taxon>
        <taxon>Pseudomonadati</taxon>
        <taxon>Pseudomonadota</taxon>
        <taxon>Alphaproteobacteria</taxon>
        <taxon>Hyphomicrobiales</taxon>
        <taxon>Phyllobacteriaceae</taxon>
        <taxon>Tianweitania</taxon>
    </lineage>
</organism>
<keyword evidence="2" id="KW-1185">Reference proteome</keyword>
<evidence type="ECO:0000313" key="2">
    <source>
        <dbReference type="Proteomes" id="UP001297272"/>
    </source>
</evidence>